<evidence type="ECO:0000313" key="4">
    <source>
        <dbReference type="Proteomes" id="UP000720189"/>
    </source>
</evidence>
<gene>
    <name evidence="3" type="ORF">BKA55DRAFT_562448</name>
</gene>
<evidence type="ECO:0000313" key="3">
    <source>
        <dbReference type="EMBL" id="KAH7259366.1"/>
    </source>
</evidence>
<dbReference type="RefSeq" id="XP_046052074.1">
    <property type="nucleotide sequence ID" value="XM_046192283.1"/>
</dbReference>
<name>A0A9P9HL48_FUSRE</name>
<evidence type="ECO:0008006" key="5">
    <source>
        <dbReference type="Google" id="ProtNLM"/>
    </source>
</evidence>
<comment type="caution">
    <text evidence="3">The sequence shown here is derived from an EMBL/GenBank/DDBJ whole genome shotgun (WGS) entry which is preliminary data.</text>
</comment>
<dbReference type="GeneID" id="70222237"/>
<feature type="region of interest" description="Disordered" evidence="1">
    <location>
        <begin position="80"/>
        <end position="121"/>
    </location>
</feature>
<sequence length="141" mass="16085">MLTTFALMTVCIVLLRQPTGTSMRCISRINRTVTAHNKSFHSYSVNYVARHALYHLEIYVLDFGHKLQLEQSQTSCWSARATRHYARPPSHPQRSRGGLSETARPPRAAEQRKIRKSPKESILQLIDTGHRSSHLGMGLLY</sequence>
<protein>
    <recommendedName>
        <fullName evidence="5">Secreted protein</fullName>
    </recommendedName>
</protein>
<proteinExistence type="predicted"/>
<keyword evidence="2" id="KW-0732">Signal</keyword>
<evidence type="ECO:0000256" key="2">
    <source>
        <dbReference type="SAM" id="SignalP"/>
    </source>
</evidence>
<accession>A0A9P9HL48</accession>
<dbReference type="Proteomes" id="UP000720189">
    <property type="component" value="Unassembled WGS sequence"/>
</dbReference>
<keyword evidence="4" id="KW-1185">Reference proteome</keyword>
<evidence type="ECO:0000256" key="1">
    <source>
        <dbReference type="SAM" id="MobiDB-lite"/>
    </source>
</evidence>
<dbReference type="AlphaFoldDB" id="A0A9P9HL48"/>
<reference evidence="3" key="1">
    <citation type="journal article" date="2021" name="Nat. Commun.">
        <title>Genetic determinants of endophytism in the Arabidopsis root mycobiome.</title>
        <authorList>
            <person name="Mesny F."/>
            <person name="Miyauchi S."/>
            <person name="Thiergart T."/>
            <person name="Pickel B."/>
            <person name="Atanasova L."/>
            <person name="Karlsson M."/>
            <person name="Huettel B."/>
            <person name="Barry K.W."/>
            <person name="Haridas S."/>
            <person name="Chen C."/>
            <person name="Bauer D."/>
            <person name="Andreopoulos W."/>
            <person name="Pangilinan J."/>
            <person name="LaButti K."/>
            <person name="Riley R."/>
            <person name="Lipzen A."/>
            <person name="Clum A."/>
            <person name="Drula E."/>
            <person name="Henrissat B."/>
            <person name="Kohler A."/>
            <person name="Grigoriev I.V."/>
            <person name="Martin F.M."/>
            <person name="Hacquard S."/>
        </authorList>
    </citation>
    <scope>NUCLEOTIDE SEQUENCE</scope>
    <source>
        <strain evidence="3">MPI-CAGE-AT-0023</strain>
    </source>
</reference>
<feature type="signal peptide" evidence="2">
    <location>
        <begin position="1"/>
        <end position="22"/>
    </location>
</feature>
<feature type="chain" id="PRO_5040210930" description="Secreted protein" evidence="2">
    <location>
        <begin position="23"/>
        <end position="141"/>
    </location>
</feature>
<organism evidence="3 4">
    <name type="scientific">Fusarium redolens</name>
    <dbReference type="NCBI Taxonomy" id="48865"/>
    <lineage>
        <taxon>Eukaryota</taxon>
        <taxon>Fungi</taxon>
        <taxon>Dikarya</taxon>
        <taxon>Ascomycota</taxon>
        <taxon>Pezizomycotina</taxon>
        <taxon>Sordariomycetes</taxon>
        <taxon>Hypocreomycetidae</taxon>
        <taxon>Hypocreales</taxon>
        <taxon>Nectriaceae</taxon>
        <taxon>Fusarium</taxon>
        <taxon>Fusarium redolens species complex</taxon>
    </lineage>
</organism>
<dbReference type="EMBL" id="JAGMUX010000005">
    <property type="protein sequence ID" value="KAH7259366.1"/>
    <property type="molecule type" value="Genomic_DNA"/>
</dbReference>